<feature type="chain" id="PRO_5004928340" description="Wall-associated receptor kinase galacturonan-binding domain-containing protein" evidence="4">
    <location>
        <begin position="28"/>
        <end position="329"/>
    </location>
</feature>
<keyword evidence="3" id="KW-0812">Transmembrane</keyword>
<dbReference type="PANTHER" id="PTHR33355">
    <property type="entry name" value="WALL-ASSOCIATED RECEPTOR KINASE CARBOXY-TERMINAL PROTEIN-RELATED"/>
    <property type="match status" value="1"/>
</dbReference>
<evidence type="ECO:0000256" key="1">
    <source>
        <dbReference type="ARBA" id="ARBA00004167"/>
    </source>
</evidence>
<evidence type="ECO:0000313" key="6">
    <source>
        <dbReference type="EMBL" id="EXB77052.1"/>
    </source>
</evidence>
<dbReference type="eggNOG" id="ENOG502QS9Z">
    <property type="taxonomic scope" value="Eukaryota"/>
</dbReference>
<name>W9RHG0_9ROSA</name>
<dbReference type="EMBL" id="KE344740">
    <property type="protein sequence ID" value="EXB77052.1"/>
    <property type="molecule type" value="Genomic_DNA"/>
</dbReference>
<reference evidence="7" key="1">
    <citation type="submission" date="2013-01" db="EMBL/GenBank/DDBJ databases">
        <title>Draft Genome Sequence of a Mulberry Tree, Morus notabilis C.K. Schneid.</title>
        <authorList>
            <person name="He N."/>
            <person name="Zhao S."/>
        </authorList>
    </citation>
    <scope>NUCLEOTIDE SEQUENCE</scope>
</reference>
<dbReference type="GO" id="GO:0030247">
    <property type="term" value="F:polysaccharide binding"/>
    <property type="evidence" value="ECO:0007669"/>
    <property type="project" value="InterPro"/>
</dbReference>
<feature type="signal peptide" evidence="4">
    <location>
        <begin position="1"/>
        <end position="27"/>
    </location>
</feature>
<protein>
    <recommendedName>
        <fullName evidence="5">Wall-associated receptor kinase galacturonan-binding domain-containing protein</fullName>
    </recommendedName>
</protein>
<gene>
    <name evidence="6" type="ORF">L484_014179</name>
</gene>
<keyword evidence="3" id="KW-0472">Membrane</keyword>
<dbReference type="Pfam" id="PF13947">
    <property type="entry name" value="GUB_WAK_bind"/>
    <property type="match status" value="1"/>
</dbReference>
<keyword evidence="3" id="KW-1133">Transmembrane helix</keyword>
<dbReference type="Proteomes" id="UP000030645">
    <property type="component" value="Unassembled WGS sequence"/>
</dbReference>
<dbReference type="STRING" id="981085.W9RHG0"/>
<dbReference type="KEGG" id="mnt:21397328"/>
<dbReference type="InterPro" id="IPR025287">
    <property type="entry name" value="WAK_GUB"/>
</dbReference>
<evidence type="ECO:0000256" key="3">
    <source>
        <dbReference type="SAM" id="Phobius"/>
    </source>
</evidence>
<evidence type="ECO:0000256" key="4">
    <source>
        <dbReference type="SAM" id="SignalP"/>
    </source>
</evidence>
<dbReference type="PANTHER" id="PTHR33355:SF5">
    <property type="entry name" value="F12F1.23 PROTEIN"/>
    <property type="match status" value="1"/>
</dbReference>
<feature type="transmembrane region" description="Helical" evidence="3">
    <location>
        <begin position="285"/>
        <end position="308"/>
    </location>
</feature>
<dbReference type="GO" id="GO:0016020">
    <property type="term" value="C:membrane"/>
    <property type="evidence" value="ECO:0007669"/>
    <property type="project" value="UniProtKB-SubCell"/>
</dbReference>
<evidence type="ECO:0000259" key="5">
    <source>
        <dbReference type="Pfam" id="PF13947"/>
    </source>
</evidence>
<comment type="subcellular location">
    <subcellularLocation>
        <location evidence="1">Membrane</location>
        <topology evidence="1">Single-pass membrane protein</topology>
    </subcellularLocation>
</comment>
<evidence type="ECO:0000256" key="2">
    <source>
        <dbReference type="ARBA" id="ARBA00022729"/>
    </source>
</evidence>
<organism evidence="6 7">
    <name type="scientific">Morus notabilis</name>
    <dbReference type="NCBI Taxonomy" id="981085"/>
    <lineage>
        <taxon>Eukaryota</taxon>
        <taxon>Viridiplantae</taxon>
        <taxon>Streptophyta</taxon>
        <taxon>Embryophyta</taxon>
        <taxon>Tracheophyta</taxon>
        <taxon>Spermatophyta</taxon>
        <taxon>Magnoliopsida</taxon>
        <taxon>eudicotyledons</taxon>
        <taxon>Gunneridae</taxon>
        <taxon>Pentapetalae</taxon>
        <taxon>rosids</taxon>
        <taxon>fabids</taxon>
        <taxon>Rosales</taxon>
        <taxon>Moraceae</taxon>
        <taxon>Moreae</taxon>
        <taxon>Morus</taxon>
    </lineage>
</organism>
<dbReference type="AlphaFoldDB" id="W9RHG0"/>
<keyword evidence="2 4" id="KW-0732">Signal</keyword>
<feature type="domain" description="Wall-associated receptor kinase galacturonan-binding" evidence="5">
    <location>
        <begin position="31"/>
        <end position="86"/>
    </location>
</feature>
<dbReference type="OrthoDB" id="1857727at2759"/>
<sequence length="329" mass="35988">MDSPTCSLSLLTLIILTIISTLSASFARTPCRTSCGKIPINYPFGIDDGCGSPYYRHLLVCSESGNLDLRTPSGRYPVRTINYGTDPHILIIDPFMWNCHDGDNFRSTRAFSLDASTHLSLSPQNEYLFFNCSGTDVIIEPKPVFCERFPERCDSSCDSSSYLCRHLPECGSVVGAMMSGSCCSYYPKATESLRLLLSHCASYTSVYWRNTGETQPYDQVPEYGVRVDFDVPVTTRCLQCQDMTKGGGTCGFDIHSQDFLCLCGKGNVTTYCDDQSGSEHRRVGVIAGTVSAASAAGVLGIGAGIWYLRKVRATAPVTCGVQSNENRLF</sequence>
<keyword evidence="7" id="KW-1185">Reference proteome</keyword>
<evidence type="ECO:0000313" key="7">
    <source>
        <dbReference type="Proteomes" id="UP000030645"/>
    </source>
</evidence>
<proteinExistence type="predicted"/>
<accession>W9RHG0</accession>